<evidence type="ECO:0000256" key="2">
    <source>
        <dbReference type="SAM" id="Phobius"/>
    </source>
</evidence>
<name>A0A553I8Z0_9PEZI</name>
<accession>A0A553I8Z0</accession>
<feature type="region of interest" description="Disordered" evidence="1">
    <location>
        <begin position="330"/>
        <end position="366"/>
    </location>
</feature>
<feature type="region of interest" description="Disordered" evidence="1">
    <location>
        <begin position="246"/>
        <end position="268"/>
    </location>
</feature>
<evidence type="ECO:0000313" key="3">
    <source>
        <dbReference type="EMBL" id="TRX96675.1"/>
    </source>
</evidence>
<evidence type="ECO:0008006" key="5">
    <source>
        <dbReference type="Google" id="ProtNLM"/>
    </source>
</evidence>
<gene>
    <name evidence="3" type="ORF">FHL15_002341</name>
</gene>
<dbReference type="Proteomes" id="UP000319160">
    <property type="component" value="Unassembled WGS sequence"/>
</dbReference>
<sequence length="366" mass="38974">MRSMDFRGTAKSKHGNGIEQQANMKYRTVRRYLGHASQQVPQHILSTIVSTHHHPPFLPDPLFLPPLFVFLPGQLHTPIVVPDSGSLVSNKPRSFIPLHSPAVTSNLRHAVPCLNNSSINPDLPARLIDPTGQILLADFHSSTHLDFTMATPSTTIVPFASLPSCAAKCGPLYDANGACVPPVNPSTDQNSWDTCFCAYSSLQPLKSGATDVCSGSCNADPQGLSSIQSWFTSLCNNKAVGGTTATTSAKSTQTAGSGSSGNSSQTGGNWASTHVNWIVFIVVVVVAIIGIWTGACIWRRKYLKKKDRLHELGKGLPSTVAVNTQGNLVGPDARSSTISNGPGLFMSGPGGAEQPESHRSKWGRRS</sequence>
<protein>
    <recommendedName>
        <fullName evidence="5">Integral membrane protein</fullName>
    </recommendedName>
</protein>
<keyword evidence="2" id="KW-0472">Membrane</keyword>
<keyword evidence="4" id="KW-1185">Reference proteome</keyword>
<comment type="caution">
    <text evidence="3">The sequence shown here is derived from an EMBL/GenBank/DDBJ whole genome shotgun (WGS) entry which is preliminary data.</text>
</comment>
<evidence type="ECO:0000313" key="4">
    <source>
        <dbReference type="Proteomes" id="UP000319160"/>
    </source>
</evidence>
<keyword evidence="2" id="KW-0812">Transmembrane</keyword>
<reference evidence="4" key="1">
    <citation type="submission" date="2019-06" db="EMBL/GenBank/DDBJ databases">
        <title>Draft genome sequence of the griseofulvin-producing fungus Xylaria cubensis strain G536.</title>
        <authorList>
            <person name="Mead M.E."/>
            <person name="Raja H.A."/>
            <person name="Steenwyk J.L."/>
            <person name="Knowles S.L."/>
            <person name="Oberlies N.H."/>
            <person name="Rokas A."/>
        </authorList>
    </citation>
    <scope>NUCLEOTIDE SEQUENCE [LARGE SCALE GENOMIC DNA]</scope>
    <source>
        <strain evidence="4">G536</strain>
    </source>
</reference>
<feature type="region of interest" description="Disordered" evidence="1">
    <location>
        <begin position="1"/>
        <end position="20"/>
    </location>
</feature>
<keyword evidence="2" id="KW-1133">Transmembrane helix</keyword>
<proteinExistence type="predicted"/>
<dbReference type="OrthoDB" id="5426355at2759"/>
<feature type="transmembrane region" description="Helical" evidence="2">
    <location>
        <begin position="277"/>
        <end position="298"/>
    </location>
</feature>
<evidence type="ECO:0000256" key="1">
    <source>
        <dbReference type="SAM" id="MobiDB-lite"/>
    </source>
</evidence>
<dbReference type="AlphaFoldDB" id="A0A553I8Z0"/>
<organism evidence="3 4">
    <name type="scientific">Xylaria flabelliformis</name>
    <dbReference type="NCBI Taxonomy" id="2512241"/>
    <lineage>
        <taxon>Eukaryota</taxon>
        <taxon>Fungi</taxon>
        <taxon>Dikarya</taxon>
        <taxon>Ascomycota</taxon>
        <taxon>Pezizomycotina</taxon>
        <taxon>Sordariomycetes</taxon>
        <taxon>Xylariomycetidae</taxon>
        <taxon>Xylariales</taxon>
        <taxon>Xylariaceae</taxon>
        <taxon>Xylaria</taxon>
    </lineage>
</organism>
<dbReference type="EMBL" id="VFLP01000009">
    <property type="protein sequence ID" value="TRX96675.1"/>
    <property type="molecule type" value="Genomic_DNA"/>
</dbReference>